<keyword evidence="4" id="KW-0735">Signal-anchor</keyword>
<evidence type="ECO:0000256" key="3">
    <source>
        <dbReference type="ARBA" id="ARBA00022676"/>
    </source>
</evidence>
<dbReference type="InterPro" id="IPR040911">
    <property type="entry name" value="Exostosin_GT47"/>
</dbReference>
<dbReference type="GO" id="GO:0016757">
    <property type="term" value="F:glycosyltransferase activity"/>
    <property type="evidence" value="ECO:0007669"/>
    <property type="project" value="UniProtKB-KW"/>
</dbReference>
<gene>
    <name evidence="7" type="ORF">H6P81_008448</name>
</gene>
<sequence length="544" mass="62437">MGVLTRRRTLSLLFTVALLPLFPLFFTFRPSQYWTEVRFSGRDFVPSLRIQSNATHQKTQVRPISALSDDFSTRTLLLPTINTSTVAAVANSATTSASSRKLSWPATIADRQSTDTNGSHTRQKETETRKVVEKRVEKEVIELGRKTSDPSFDKIELGLAKARGAIRRAALYRNYTVDQDKAQISFVPRGAIYRNPYAFHQSYMEMEKRFKVWSYREGEPPLVHDGPVNNIYSTEGQFIDEMDVSRSSPFAARHPEEAHAFFVPFSIAKVIWFVYKPVTDYSRERLQRLVRDYIGVVSTKYRYWNRTNGADHFLVSCHDWAPSVSMAHPDFYGDFIRVLCNANTSEGFKPGRDVSMPEINLLFGHLSMLHGGLPPSQRKLLAFFAGGEHGEIRKILLRHWKNKVDEDVQVYRALPKHLNYTKMMGSTKFCLCPSGYEVASPRVAEAIYAGCVPVLISDHYVPPFSDVLDWSKFTVQIPVERIPEIKVILEGISQRRYLTLQRRVVAVRRHFVVNRPAQSYDVFHMLLHSVWLRRLNLNLPHPHS</sequence>
<keyword evidence="4" id="KW-0812">Transmembrane</keyword>
<name>A0AAV7EI86_ARIFI</name>
<keyword evidence="3" id="KW-0328">Glycosyltransferase</keyword>
<evidence type="ECO:0000256" key="1">
    <source>
        <dbReference type="ARBA" id="ARBA00004323"/>
    </source>
</evidence>
<protein>
    <recommendedName>
        <fullName evidence="6">Exostosin GT47 domain-containing protein</fullName>
    </recommendedName>
</protein>
<dbReference type="Proteomes" id="UP000825729">
    <property type="component" value="Unassembled WGS sequence"/>
</dbReference>
<organism evidence="7 8">
    <name type="scientific">Aristolochia fimbriata</name>
    <name type="common">White veined hardy Dutchman's pipe vine</name>
    <dbReference type="NCBI Taxonomy" id="158543"/>
    <lineage>
        <taxon>Eukaryota</taxon>
        <taxon>Viridiplantae</taxon>
        <taxon>Streptophyta</taxon>
        <taxon>Embryophyta</taxon>
        <taxon>Tracheophyta</taxon>
        <taxon>Spermatophyta</taxon>
        <taxon>Magnoliopsida</taxon>
        <taxon>Magnoliidae</taxon>
        <taxon>Piperales</taxon>
        <taxon>Aristolochiaceae</taxon>
        <taxon>Aristolochia</taxon>
    </lineage>
</organism>
<evidence type="ECO:0000313" key="8">
    <source>
        <dbReference type="Proteomes" id="UP000825729"/>
    </source>
</evidence>
<dbReference type="EMBL" id="JAINDJ010000004">
    <property type="protein sequence ID" value="KAG9448483.1"/>
    <property type="molecule type" value="Genomic_DNA"/>
</dbReference>
<dbReference type="AlphaFoldDB" id="A0AAV7EI86"/>
<comment type="caution">
    <text evidence="7">The sequence shown here is derived from an EMBL/GenBank/DDBJ whole genome shotgun (WGS) entry which is preliminary data.</text>
</comment>
<accession>A0AAV7EI86</accession>
<dbReference type="Pfam" id="PF03016">
    <property type="entry name" value="Exostosin_GT47"/>
    <property type="match status" value="1"/>
</dbReference>
<dbReference type="PANTHER" id="PTHR11062:SF124">
    <property type="entry name" value="XYLOGALACTURONAN BETA-1,3-XYLOSYLTRANSFERASE"/>
    <property type="match status" value="1"/>
</dbReference>
<comment type="subcellular location">
    <subcellularLocation>
        <location evidence="1">Golgi apparatus membrane</location>
        <topology evidence="1">Single-pass type II membrane protein</topology>
    </subcellularLocation>
</comment>
<evidence type="ECO:0000256" key="5">
    <source>
        <dbReference type="ARBA" id="ARBA00023034"/>
    </source>
</evidence>
<evidence type="ECO:0000259" key="6">
    <source>
        <dbReference type="Pfam" id="PF03016"/>
    </source>
</evidence>
<dbReference type="InterPro" id="IPR004263">
    <property type="entry name" value="Exostosin"/>
</dbReference>
<evidence type="ECO:0000313" key="7">
    <source>
        <dbReference type="EMBL" id="KAG9448483.1"/>
    </source>
</evidence>
<evidence type="ECO:0000256" key="4">
    <source>
        <dbReference type="ARBA" id="ARBA00022968"/>
    </source>
</evidence>
<dbReference type="PANTHER" id="PTHR11062">
    <property type="entry name" value="EXOSTOSIN HEPARAN SULFATE GLYCOSYLTRANSFERASE -RELATED"/>
    <property type="match status" value="1"/>
</dbReference>
<comment type="similarity">
    <text evidence="2">Belongs to the glycosyltransferase 47 family.</text>
</comment>
<feature type="domain" description="Exostosin GT47" evidence="6">
    <location>
        <begin position="207"/>
        <end position="490"/>
    </location>
</feature>
<keyword evidence="8" id="KW-1185">Reference proteome</keyword>
<evidence type="ECO:0000256" key="2">
    <source>
        <dbReference type="ARBA" id="ARBA00010271"/>
    </source>
</evidence>
<keyword evidence="5" id="KW-0333">Golgi apparatus</keyword>
<reference evidence="7 8" key="1">
    <citation type="submission" date="2021-07" db="EMBL/GenBank/DDBJ databases">
        <title>The Aristolochia fimbriata genome: insights into angiosperm evolution, floral development and chemical biosynthesis.</title>
        <authorList>
            <person name="Jiao Y."/>
        </authorList>
    </citation>
    <scope>NUCLEOTIDE SEQUENCE [LARGE SCALE GENOMIC DNA]</scope>
    <source>
        <strain evidence="7">IBCAS-2021</strain>
        <tissue evidence="7">Leaf</tissue>
    </source>
</reference>
<dbReference type="GO" id="GO:0000139">
    <property type="term" value="C:Golgi membrane"/>
    <property type="evidence" value="ECO:0007669"/>
    <property type="project" value="UniProtKB-SubCell"/>
</dbReference>
<keyword evidence="3" id="KW-0808">Transferase</keyword>
<proteinExistence type="inferred from homology"/>